<dbReference type="RefSeq" id="WP_071613359.1">
    <property type="nucleotide sequence ID" value="NZ_CP015756.1"/>
</dbReference>
<keyword evidence="2" id="KW-1185">Reference proteome</keyword>
<dbReference type="EMBL" id="CP015756">
    <property type="protein sequence ID" value="APC41065.1"/>
    <property type="molecule type" value="Genomic_DNA"/>
</dbReference>
<dbReference type="STRING" id="1552.A7L45_13765"/>
<evidence type="ECO:0000313" key="2">
    <source>
        <dbReference type="Proteomes" id="UP000182569"/>
    </source>
</evidence>
<evidence type="ECO:0000313" key="1">
    <source>
        <dbReference type="EMBL" id="APC41065.1"/>
    </source>
</evidence>
<organism evidence="1 2">
    <name type="scientific">Clostridium estertheticum subsp. estertheticum</name>
    <dbReference type="NCBI Taxonomy" id="1552"/>
    <lineage>
        <taxon>Bacteria</taxon>
        <taxon>Bacillati</taxon>
        <taxon>Bacillota</taxon>
        <taxon>Clostridia</taxon>
        <taxon>Eubacteriales</taxon>
        <taxon>Clostridiaceae</taxon>
        <taxon>Clostridium</taxon>
    </lineage>
</organism>
<proteinExistence type="predicted"/>
<sequence>MLETKQTYMGENKTILQFAGELFQNVSVKVNKSDVAEVTGKRILKAGSIVDTAGKIVADGTAFGLVYRDVDFTLSNGTENISVTIFGFVKTAALPIVPTELVKSALNMIKFL</sequence>
<reference evidence="2" key="1">
    <citation type="journal article" date="2016" name="Front. Microbiol.">
        <title>Complete Genome Sequence of Clostridium estertheticum DSM 8809, a Microbe Identified in Spoiled Vacuum Packed Beef.</title>
        <authorList>
            <person name="Yu Z."/>
            <person name="Gunn L."/>
            <person name="Brennan E."/>
            <person name="Reid R."/>
            <person name="Wall P.G."/>
            <person name="Gaora O.P."/>
            <person name="Hurley D."/>
            <person name="Bolton D."/>
            <person name="Fanning S."/>
        </authorList>
    </citation>
    <scope>NUCLEOTIDE SEQUENCE [LARGE SCALE GENOMIC DNA]</scope>
    <source>
        <strain evidence="2">DSM 8809</strain>
    </source>
</reference>
<dbReference type="KEGG" id="ceu:A7L45_13765"/>
<name>A0A1J0GI88_9CLOT</name>
<gene>
    <name evidence="1" type="ORF">A7L45_13765</name>
</gene>
<accession>A0A1J0GI88</accession>
<evidence type="ECO:0008006" key="3">
    <source>
        <dbReference type="Google" id="ProtNLM"/>
    </source>
</evidence>
<protein>
    <recommendedName>
        <fullName evidence="3">Head decoration protein</fullName>
    </recommendedName>
</protein>
<dbReference type="Proteomes" id="UP000182569">
    <property type="component" value="Chromosome"/>
</dbReference>
<dbReference type="AlphaFoldDB" id="A0A1J0GI88"/>